<organism evidence="1 2">
    <name type="scientific">Actinidia rufa</name>
    <dbReference type="NCBI Taxonomy" id="165716"/>
    <lineage>
        <taxon>Eukaryota</taxon>
        <taxon>Viridiplantae</taxon>
        <taxon>Streptophyta</taxon>
        <taxon>Embryophyta</taxon>
        <taxon>Tracheophyta</taxon>
        <taxon>Spermatophyta</taxon>
        <taxon>Magnoliopsida</taxon>
        <taxon>eudicotyledons</taxon>
        <taxon>Gunneridae</taxon>
        <taxon>Pentapetalae</taxon>
        <taxon>asterids</taxon>
        <taxon>Ericales</taxon>
        <taxon>Actinidiaceae</taxon>
        <taxon>Actinidia</taxon>
    </lineage>
</organism>
<accession>A0A7J0F8K5</accession>
<reference evidence="1 2" key="1">
    <citation type="submission" date="2019-07" db="EMBL/GenBank/DDBJ databases">
        <title>De Novo Assembly of kiwifruit Actinidia rufa.</title>
        <authorList>
            <person name="Sugita-Konishi S."/>
            <person name="Sato K."/>
            <person name="Mori E."/>
            <person name="Abe Y."/>
            <person name="Kisaki G."/>
            <person name="Hamano K."/>
            <person name="Suezawa K."/>
            <person name="Otani M."/>
            <person name="Fukuda T."/>
            <person name="Manabe T."/>
            <person name="Gomi K."/>
            <person name="Tabuchi M."/>
            <person name="Akimitsu K."/>
            <person name="Kataoka I."/>
        </authorList>
    </citation>
    <scope>NUCLEOTIDE SEQUENCE [LARGE SCALE GENOMIC DNA]</scope>
    <source>
        <strain evidence="2">cv. Fuchu</strain>
    </source>
</reference>
<name>A0A7J0F8K5_9ERIC</name>
<protein>
    <submittedName>
        <fullName evidence="1">Uncharacterized protein</fullName>
    </submittedName>
</protein>
<evidence type="ECO:0000313" key="2">
    <source>
        <dbReference type="Proteomes" id="UP000585474"/>
    </source>
</evidence>
<proteinExistence type="predicted"/>
<comment type="caution">
    <text evidence="1">The sequence shown here is derived from an EMBL/GenBank/DDBJ whole genome shotgun (WGS) entry which is preliminary data.</text>
</comment>
<sequence length="136" mass="14594">MERFRIMGKKKCTPVTDLPTIATPPTIQVPFPASDLVSTLSTRVVVELSSSEALLKCKRRELVAGLTKSLVVKLIAQIVSLGTLGIKNLAEIRIGGSSARQYYPLARHNGFAIALAVQAGTRLALPSTLTLPKWGV</sequence>
<evidence type="ECO:0000313" key="1">
    <source>
        <dbReference type="EMBL" id="GFY95032.1"/>
    </source>
</evidence>
<dbReference type="AlphaFoldDB" id="A0A7J0F8K5"/>
<gene>
    <name evidence="1" type="ORF">Acr_10g0004170</name>
</gene>
<keyword evidence="2" id="KW-1185">Reference proteome</keyword>
<dbReference type="Proteomes" id="UP000585474">
    <property type="component" value="Unassembled WGS sequence"/>
</dbReference>
<dbReference type="EMBL" id="BJWL01000010">
    <property type="protein sequence ID" value="GFY95032.1"/>
    <property type="molecule type" value="Genomic_DNA"/>
</dbReference>